<feature type="compositionally biased region" description="Low complexity" evidence="1">
    <location>
        <begin position="64"/>
        <end position="76"/>
    </location>
</feature>
<sequence length="524" mass="58058">MATPPFLEHLGLTEAVSDEREIKRAYARMLKQIDQEADPAGFQKLREAYETSIGWFGWRAHQQAMQAQEEAQQQPAGDVAEQVTAATEPHDATASQTPVEATHAGDPRGRHIDEVLPVPVPEAAPSPTAPEPEIPRPQAHATALFDEHFSEPCREDDTAARLAACLDDDRLIDLEARAIFEYRVAHALAEGYTEGKHFLWKAAQTTFGWDEDHTRLRQFGRAGQVLENALNEQDFFERQDELRITYQARIMERLRSDQMPHETEFSNLIPPLEWMLATYPNLMWISTKAENVHKWREHHQKLPFHLQAAQASGQDESRTPPAPASQAQESSSKGSYWVFMLCFMGLMTMLRFMGGSSPSDHSYRMDPDTLQTQMDEIKRKTQVAAPPPSPSTLTASDLAQANGLSAGPRDRARCREGAELAQRLKVGIVRPDPLDRNFDAFIVECVKRKLWPTTGDPASVAALDNAPVPSGRIQVITPGGVLPPSSAQDFPATPSLGSDIPGVTLPEDTSGPLLGNKKPTFQGL</sequence>
<evidence type="ECO:0000313" key="3">
    <source>
        <dbReference type="Proteomes" id="UP000267464"/>
    </source>
</evidence>
<feature type="region of interest" description="Disordered" evidence="1">
    <location>
        <begin position="308"/>
        <end position="329"/>
    </location>
</feature>
<gene>
    <name evidence="2" type="ORF">DZC73_12775</name>
</gene>
<reference evidence="2 3" key="1">
    <citation type="submission" date="2018-08" db="EMBL/GenBank/DDBJ databases">
        <authorList>
            <person name="Khan S.A."/>
            <person name="Jeon C.O."/>
            <person name="Chun B.H."/>
            <person name="Jeong S.E."/>
        </authorList>
    </citation>
    <scope>NUCLEOTIDE SEQUENCE [LARGE SCALE GENOMIC DNA]</scope>
    <source>
        <strain evidence="2 3">S-16</strain>
    </source>
</reference>
<feature type="region of interest" description="Disordered" evidence="1">
    <location>
        <begin position="64"/>
        <end position="113"/>
    </location>
</feature>
<dbReference type="Proteomes" id="UP000267464">
    <property type="component" value="Unassembled WGS sequence"/>
</dbReference>
<proteinExistence type="predicted"/>
<name>A0A3N7HPQ8_9BURK</name>
<protein>
    <recommendedName>
        <fullName evidence="4">J domain-containing protein</fullName>
    </recommendedName>
</protein>
<dbReference type="EMBL" id="QUSW01000003">
    <property type="protein sequence ID" value="RQP24187.1"/>
    <property type="molecule type" value="Genomic_DNA"/>
</dbReference>
<dbReference type="AlphaFoldDB" id="A0A3N7HPQ8"/>
<dbReference type="OrthoDB" id="5524449at2"/>
<reference evidence="2 3" key="2">
    <citation type="submission" date="2018-12" db="EMBL/GenBank/DDBJ databases">
        <title>Rhizobacter gummiphilus sp. nov., a rubber-degrading bacterium isolated from the soil of a botanical garden in Japan.</title>
        <authorList>
            <person name="Shunsuke S.S."/>
        </authorList>
    </citation>
    <scope>NUCLEOTIDE SEQUENCE [LARGE SCALE GENOMIC DNA]</scope>
    <source>
        <strain evidence="2 3">S-16</strain>
    </source>
</reference>
<evidence type="ECO:0000256" key="1">
    <source>
        <dbReference type="SAM" id="MobiDB-lite"/>
    </source>
</evidence>
<keyword evidence="3" id="KW-1185">Reference proteome</keyword>
<accession>A0A3N7HPQ8</accession>
<dbReference type="RefSeq" id="WP_124540644.1">
    <property type="nucleotide sequence ID" value="NZ_QUSW01000003.1"/>
</dbReference>
<evidence type="ECO:0000313" key="2">
    <source>
        <dbReference type="EMBL" id="RQP24187.1"/>
    </source>
</evidence>
<evidence type="ECO:0008006" key="4">
    <source>
        <dbReference type="Google" id="ProtNLM"/>
    </source>
</evidence>
<comment type="caution">
    <text evidence="2">The sequence shown here is derived from an EMBL/GenBank/DDBJ whole genome shotgun (WGS) entry which is preliminary data.</text>
</comment>
<feature type="region of interest" description="Disordered" evidence="1">
    <location>
        <begin position="480"/>
        <end position="524"/>
    </location>
</feature>
<organism evidence="2 3">
    <name type="scientific">Piscinibacter terrae</name>
    <dbReference type="NCBI Taxonomy" id="2496871"/>
    <lineage>
        <taxon>Bacteria</taxon>
        <taxon>Pseudomonadati</taxon>
        <taxon>Pseudomonadota</taxon>
        <taxon>Betaproteobacteria</taxon>
        <taxon>Burkholderiales</taxon>
        <taxon>Sphaerotilaceae</taxon>
        <taxon>Piscinibacter</taxon>
    </lineage>
</organism>
<feature type="compositionally biased region" description="Basic and acidic residues" evidence="1">
    <location>
        <begin position="103"/>
        <end position="113"/>
    </location>
</feature>